<organism evidence="7 8">
    <name type="scientific">Candidatus Hydrogenosomobacter endosymbioticus</name>
    <dbReference type="NCBI Taxonomy" id="2558174"/>
    <lineage>
        <taxon>Bacteria</taxon>
        <taxon>Pseudomonadati</taxon>
        <taxon>Pseudomonadota</taxon>
        <taxon>Alphaproteobacteria</taxon>
        <taxon>Holosporales</taxon>
        <taxon>Holosporaceae</taxon>
        <taxon>Candidatus Hydrogenosomobacter</taxon>
    </lineage>
</organism>
<dbReference type="SUPFAM" id="SSF51445">
    <property type="entry name" value="(Trans)glycosidases"/>
    <property type="match status" value="1"/>
</dbReference>
<dbReference type="Pfam" id="PF00933">
    <property type="entry name" value="Glyco_hydro_3"/>
    <property type="match status" value="1"/>
</dbReference>
<sequence>MFVCNRPVLPVIFGVAGEEISVEEAAFFKKYPPAGFILFKRNISKEEKVRSLTTAMKEISEEESIPILIDEEGGDVSRIKDLEGAPIGRIVSEYENSASTIEEAASLCESSYKSIGEFLISLGVSVNCAPVLDVKGPDTYSSFKNRCFSSDSSTVSLLGAAAMRGLKTAGCVSVMKHLPGYGSSRSDSHLKSTVIDSLPDGHMFAFKRCSGEWQWGMSSHPIFLSIDKEHSATFSKIVVNEVIRRQIGFDGFLLTDDLCMGALHAYSMCDRIEMSLESGHDCALVCSGSLRDLEKAVEGIPFMSDRSVERMISV</sequence>
<comment type="similarity">
    <text evidence="2">Belongs to the glycosyl hydrolase 3 family.</text>
</comment>
<accession>A0ABN6L225</accession>
<comment type="catalytic activity">
    <reaction evidence="1">
        <text>Hydrolysis of terminal non-reducing N-acetyl-D-hexosamine residues in N-acetyl-beta-D-hexosaminides.</text>
        <dbReference type="EC" id="3.2.1.52"/>
    </reaction>
</comment>
<dbReference type="Gene3D" id="3.20.20.300">
    <property type="entry name" value="Glycoside hydrolase, family 3, N-terminal domain"/>
    <property type="match status" value="1"/>
</dbReference>
<dbReference type="InterPro" id="IPR017853">
    <property type="entry name" value="GH"/>
</dbReference>
<dbReference type="InterPro" id="IPR001764">
    <property type="entry name" value="Glyco_hydro_3_N"/>
</dbReference>
<proteinExistence type="inferred from homology"/>
<name>A0ABN6L225_9PROT</name>
<evidence type="ECO:0000256" key="1">
    <source>
        <dbReference type="ARBA" id="ARBA00001231"/>
    </source>
</evidence>
<feature type="domain" description="Glycoside hydrolase family 3 N-terminal" evidence="6">
    <location>
        <begin position="20"/>
        <end position="298"/>
    </location>
</feature>
<protein>
    <recommendedName>
        <fullName evidence="3">beta-N-acetylhexosaminidase</fullName>
        <ecNumber evidence="3">3.2.1.52</ecNumber>
    </recommendedName>
</protein>
<dbReference type="EMBL" id="AP025225">
    <property type="protein sequence ID" value="BDB95884.1"/>
    <property type="molecule type" value="Genomic_DNA"/>
</dbReference>
<keyword evidence="8" id="KW-1185">Reference proteome</keyword>
<evidence type="ECO:0000256" key="3">
    <source>
        <dbReference type="ARBA" id="ARBA00012663"/>
    </source>
</evidence>
<dbReference type="InterPro" id="IPR036962">
    <property type="entry name" value="Glyco_hydro_3_N_sf"/>
</dbReference>
<keyword evidence="4 7" id="KW-0378">Hydrolase</keyword>
<evidence type="ECO:0000313" key="7">
    <source>
        <dbReference type="EMBL" id="BDB95884.1"/>
    </source>
</evidence>
<evidence type="ECO:0000313" key="8">
    <source>
        <dbReference type="Proteomes" id="UP001320209"/>
    </source>
</evidence>
<dbReference type="PANTHER" id="PTHR30480:SF13">
    <property type="entry name" value="BETA-HEXOSAMINIDASE"/>
    <property type="match status" value="1"/>
</dbReference>
<dbReference type="InterPro" id="IPR050226">
    <property type="entry name" value="NagZ_Beta-hexosaminidase"/>
</dbReference>
<dbReference type="PANTHER" id="PTHR30480">
    <property type="entry name" value="BETA-HEXOSAMINIDASE-RELATED"/>
    <property type="match status" value="1"/>
</dbReference>
<dbReference type="EC" id="3.2.1.52" evidence="3"/>
<evidence type="ECO:0000256" key="2">
    <source>
        <dbReference type="ARBA" id="ARBA00005336"/>
    </source>
</evidence>
<dbReference type="GO" id="GO:0016787">
    <property type="term" value="F:hydrolase activity"/>
    <property type="evidence" value="ECO:0007669"/>
    <property type="project" value="UniProtKB-KW"/>
</dbReference>
<dbReference type="Proteomes" id="UP001320209">
    <property type="component" value="Chromosome"/>
</dbReference>
<reference evidence="7" key="1">
    <citation type="submission" date="2021-10" db="EMBL/GenBank/DDBJ databases">
        <title>Genome Sequence of The Candidatus Hydrogeosomobacter endosymbioticus, an Intracellular Bacterial Symbiont of the Anaerobic Ciliate GW7.</title>
        <authorList>
            <person name="Shiohama Y."/>
            <person name="Shinzato N."/>
        </authorList>
    </citation>
    <scope>NUCLEOTIDE SEQUENCE [LARGE SCALE GENOMIC DNA]</scope>
    <source>
        <strain evidence="7">200920</strain>
    </source>
</reference>
<dbReference type="RefSeq" id="WP_236865097.1">
    <property type="nucleotide sequence ID" value="NZ_AP025225.1"/>
</dbReference>
<evidence type="ECO:0000256" key="5">
    <source>
        <dbReference type="ARBA" id="ARBA00023295"/>
    </source>
</evidence>
<gene>
    <name evidence="7" type="ORF">HYD_0170</name>
</gene>
<keyword evidence="5" id="KW-0326">Glycosidase</keyword>
<evidence type="ECO:0000259" key="6">
    <source>
        <dbReference type="Pfam" id="PF00933"/>
    </source>
</evidence>
<evidence type="ECO:0000256" key="4">
    <source>
        <dbReference type="ARBA" id="ARBA00022801"/>
    </source>
</evidence>